<dbReference type="SUPFAM" id="SSF103473">
    <property type="entry name" value="MFS general substrate transporter"/>
    <property type="match status" value="1"/>
</dbReference>
<accession>A0ABQ6G853</accession>
<dbReference type="EMBL" id="BSSQ01000005">
    <property type="protein sequence ID" value="GLX67134.1"/>
    <property type="molecule type" value="Genomic_DNA"/>
</dbReference>
<name>A0ABQ6G853_9BACL</name>
<evidence type="ECO:0000256" key="1">
    <source>
        <dbReference type="ARBA" id="ARBA00004651"/>
    </source>
</evidence>
<keyword evidence="5" id="KW-1185">Reference proteome</keyword>
<feature type="transmembrane region" description="Helical" evidence="3">
    <location>
        <begin position="330"/>
        <end position="350"/>
    </location>
</feature>
<dbReference type="Proteomes" id="UP001157114">
    <property type="component" value="Unassembled WGS sequence"/>
</dbReference>
<keyword evidence="3" id="KW-1133">Transmembrane helix</keyword>
<comment type="caution">
    <text evidence="4">The sequence shown here is derived from an EMBL/GenBank/DDBJ whole genome shotgun (WGS) entry which is preliminary data.</text>
</comment>
<dbReference type="Pfam" id="PF07690">
    <property type="entry name" value="MFS_1"/>
    <property type="match status" value="1"/>
</dbReference>
<keyword evidence="3" id="KW-0472">Membrane</keyword>
<feature type="transmembrane region" description="Helical" evidence="3">
    <location>
        <begin position="128"/>
        <end position="151"/>
    </location>
</feature>
<feature type="transmembrane region" description="Helical" evidence="3">
    <location>
        <begin position="197"/>
        <end position="217"/>
    </location>
</feature>
<feature type="transmembrane region" description="Helical" evidence="3">
    <location>
        <begin position="102"/>
        <end position="122"/>
    </location>
</feature>
<feature type="region of interest" description="Disordered" evidence="2">
    <location>
        <begin position="1"/>
        <end position="28"/>
    </location>
</feature>
<dbReference type="PANTHER" id="PTHR23526:SF2">
    <property type="entry name" value="MAJOR FACILITATOR SUPERFAMILY (MFS) PROFILE DOMAIN-CONTAINING PROTEIN"/>
    <property type="match status" value="1"/>
</dbReference>
<feature type="transmembrane region" description="Helical" evidence="3">
    <location>
        <begin position="371"/>
        <end position="392"/>
    </location>
</feature>
<feature type="transmembrane region" description="Helical" evidence="3">
    <location>
        <begin position="253"/>
        <end position="271"/>
    </location>
</feature>
<keyword evidence="3" id="KW-0812">Transmembrane</keyword>
<evidence type="ECO:0000256" key="2">
    <source>
        <dbReference type="SAM" id="MobiDB-lite"/>
    </source>
</evidence>
<organism evidence="4 5">
    <name type="scientific">Paenibacillus glycanilyticus</name>
    <dbReference type="NCBI Taxonomy" id="126569"/>
    <lineage>
        <taxon>Bacteria</taxon>
        <taxon>Bacillati</taxon>
        <taxon>Bacillota</taxon>
        <taxon>Bacilli</taxon>
        <taxon>Bacillales</taxon>
        <taxon>Paenibacillaceae</taxon>
        <taxon>Paenibacillus</taxon>
    </lineage>
</organism>
<feature type="transmembrane region" description="Helical" evidence="3">
    <location>
        <begin position="70"/>
        <end position="90"/>
    </location>
</feature>
<protein>
    <recommendedName>
        <fullName evidence="6">MFS transporter</fullName>
    </recommendedName>
</protein>
<gene>
    <name evidence="4" type="primary">yqgE</name>
    <name evidence="4" type="ORF">MU1_14780</name>
</gene>
<evidence type="ECO:0000256" key="3">
    <source>
        <dbReference type="SAM" id="Phobius"/>
    </source>
</evidence>
<reference evidence="4 5" key="1">
    <citation type="submission" date="2023-03" db="EMBL/GenBank/DDBJ databases">
        <title>Draft genome sequence of the bacteria which degrade cell wall of Tricholomamatutake.</title>
        <authorList>
            <person name="Konishi Y."/>
            <person name="Fukuta Y."/>
            <person name="Shirasaka N."/>
        </authorList>
    </citation>
    <scope>NUCLEOTIDE SEQUENCE [LARGE SCALE GENOMIC DNA]</scope>
    <source>
        <strain evidence="5">mu1</strain>
    </source>
</reference>
<feature type="transmembrane region" description="Helical" evidence="3">
    <location>
        <begin position="398"/>
        <end position="420"/>
    </location>
</feature>
<dbReference type="InterPro" id="IPR036259">
    <property type="entry name" value="MFS_trans_sf"/>
</dbReference>
<dbReference type="InterPro" id="IPR052528">
    <property type="entry name" value="Sugar_transport-like"/>
</dbReference>
<feature type="transmembrane region" description="Helical" evidence="3">
    <location>
        <begin position="38"/>
        <end position="64"/>
    </location>
</feature>
<dbReference type="RefSeq" id="WP_284237863.1">
    <property type="nucleotide sequence ID" value="NZ_BSSQ01000005.1"/>
</dbReference>
<sequence length="431" mass="47628">MKQSHHGVKTRGGMAARPGSLGRSVTGSRQGGALGAQAILLLTVQGLFGVASALSGTFIPVYLWKASQSFMLIGWFTLGQYLTSGITFWLAGKWVKEHHKMYSLRLGIVLSGAFYFTVLMLGQQAKVYYVPLGMLSGMALGFYWMAYNVVYFEITEPDNRDRFNGIAGILGALSGIIAPWVSGFLITSLQGERGYRLIFTISLVIFGLAVVGSFWLANRGVQGEKYQWFLGARQLREKGNPWRRMFPAIVTQGVREGVFMFLIGLVIYIATKNEGKLGNFSLITSLVALISFWFVGKRLKPANRRIAMLAGTIMIGLIVLPLFYKVDYNTLLIFGIGTSLFMPLYIIPMTSRVFDLIGHSEESASNREELIVLREAGLIIGRVIGLAAYLIVLSQTQSTSAIVTLMFCVGIVPIAGWFFIRPFLSANNKFR</sequence>
<dbReference type="Gene3D" id="1.20.1250.20">
    <property type="entry name" value="MFS general substrate transporter like domains"/>
    <property type="match status" value="1"/>
</dbReference>
<dbReference type="PANTHER" id="PTHR23526">
    <property type="entry name" value="INTEGRAL MEMBRANE TRANSPORT PROTEIN-RELATED"/>
    <property type="match status" value="1"/>
</dbReference>
<feature type="transmembrane region" description="Helical" evidence="3">
    <location>
        <begin position="277"/>
        <end position="295"/>
    </location>
</feature>
<proteinExistence type="predicted"/>
<evidence type="ECO:0000313" key="5">
    <source>
        <dbReference type="Proteomes" id="UP001157114"/>
    </source>
</evidence>
<comment type="subcellular location">
    <subcellularLocation>
        <location evidence="1">Cell membrane</location>
        <topology evidence="1">Multi-pass membrane protein</topology>
    </subcellularLocation>
</comment>
<feature type="transmembrane region" description="Helical" evidence="3">
    <location>
        <begin position="307"/>
        <end position="324"/>
    </location>
</feature>
<evidence type="ECO:0000313" key="4">
    <source>
        <dbReference type="EMBL" id="GLX67134.1"/>
    </source>
</evidence>
<dbReference type="CDD" id="cd06174">
    <property type="entry name" value="MFS"/>
    <property type="match status" value="1"/>
</dbReference>
<evidence type="ECO:0008006" key="6">
    <source>
        <dbReference type="Google" id="ProtNLM"/>
    </source>
</evidence>
<dbReference type="InterPro" id="IPR011701">
    <property type="entry name" value="MFS"/>
</dbReference>
<feature type="transmembrane region" description="Helical" evidence="3">
    <location>
        <begin position="163"/>
        <end position="185"/>
    </location>
</feature>